<evidence type="ECO:0000313" key="5">
    <source>
        <dbReference type="Proteomes" id="UP000051977"/>
    </source>
</evidence>
<sequence>MNPLFFRGKIDSTNQALNRKEFPMSYLQIAKPLRLPSGINVKNRFFKSAMSETMAGEDGQPTKAIASLYHQWALGGAGIVVTGNVMVDRKAMAEPGNVVVDDQTDRTALSRWAEAGRTNGTQLWLQLNHPGRQSPRIFSEQPVSPSPIRVTGPNRSYFYEPRELRTDEVRKIIAKYIHAAEIAQLAGFTGVQLHGAFGYLITQFLSKSTNQRTDEYGGTFANRMRFLIEIYQGIRESCGVRFPISLKLSLTDLSLNGFTKDEMTAVIQKMSDLGIDLIEIAGDNYENSELGFSGYAHMIHQLVDVPIVISGGFKNISTMEEALGRKDTDMIGICTAAVVATDLPNRILHDRYQPVTVGFTTGNKRLDAKYKSLMITSYCEQQARRIATGKPVQLYTNGWRAIAACIGMHGRKGLIPRRPV</sequence>
<name>A0ABR5PED9_9LACO</name>
<evidence type="ECO:0000256" key="2">
    <source>
        <dbReference type="ARBA" id="ARBA00023002"/>
    </source>
</evidence>
<dbReference type="PANTHER" id="PTHR43656:SF2">
    <property type="entry name" value="BINDING OXIDOREDUCTASE, PUTATIVE (AFU_ORTHOLOGUE AFUA_2G08260)-RELATED"/>
    <property type="match status" value="1"/>
</dbReference>
<keyword evidence="1" id="KW-0285">Flavoprotein</keyword>
<dbReference type="EMBL" id="AZEI01000029">
    <property type="protein sequence ID" value="KRL17298.1"/>
    <property type="molecule type" value="Genomic_DNA"/>
</dbReference>
<dbReference type="Proteomes" id="UP000051977">
    <property type="component" value="Unassembled WGS sequence"/>
</dbReference>
<dbReference type="Gene3D" id="3.20.20.70">
    <property type="entry name" value="Aldolase class I"/>
    <property type="match status" value="1"/>
</dbReference>
<dbReference type="InterPro" id="IPR051799">
    <property type="entry name" value="NADH_flavin_oxidoreductase"/>
</dbReference>
<organism evidence="4 5">
    <name type="scientific">Lentilactobacillus rapi DSM 19907 = JCM 15042</name>
    <dbReference type="NCBI Taxonomy" id="1423795"/>
    <lineage>
        <taxon>Bacteria</taxon>
        <taxon>Bacillati</taxon>
        <taxon>Bacillota</taxon>
        <taxon>Bacilli</taxon>
        <taxon>Lactobacillales</taxon>
        <taxon>Lactobacillaceae</taxon>
        <taxon>Lentilactobacillus</taxon>
    </lineage>
</organism>
<gene>
    <name evidence="4" type="ORF">FD12_GL001814</name>
</gene>
<feature type="domain" description="NADH:flavin oxidoreductase/NADH oxidase N-terminal" evidence="3">
    <location>
        <begin position="31"/>
        <end position="352"/>
    </location>
</feature>
<accession>A0ABR5PED9</accession>
<proteinExistence type="predicted"/>
<keyword evidence="5" id="KW-1185">Reference proteome</keyword>
<dbReference type="InterPro" id="IPR013785">
    <property type="entry name" value="Aldolase_TIM"/>
</dbReference>
<evidence type="ECO:0000256" key="1">
    <source>
        <dbReference type="ARBA" id="ARBA00022630"/>
    </source>
</evidence>
<dbReference type="PANTHER" id="PTHR43656">
    <property type="entry name" value="BINDING OXIDOREDUCTASE, PUTATIVE (AFU_ORTHOLOGUE AFUA_2G08260)-RELATED"/>
    <property type="match status" value="1"/>
</dbReference>
<protein>
    <submittedName>
        <fullName evidence="4">Oxidoreductase, FAD FMN-binding protein</fullName>
    </submittedName>
</protein>
<evidence type="ECO:0000313" key="4">
    <source>
        <dbReference type="EMBL" id="KRL17298.1"/>
    </source>
</evidence>
<dbReference type="InterPro" id="IPR001155">
    <property type="entry name" value="OxRdtase_FMN_N"/>
</dbReference>
<dbReference type="Pfam" id="PF00724">
    <property type="entry name" value="Oxidored_FMN"/>
    <property type="match status" value="1"/>
</dbReference>
<dbReference type="SUPFAM" id="SSF51395">
    <property type="entry name" value="FMN-linked oxidoreductases"/>
    <property type="match status" value="1"/>
</dbReference>
<keyword evidence="2" id="KW-0560">Oxidoreductase</keyword>
<evidence type="ECO:0000259" key="3">
    <source>
        <dbReference type="Pfam" id="PF00724"/>
    </source>
</evidence>
<reference evidence="4 5" key="1">
    <citation type="journal article" date="2015" name="Genome Announc.">
        <title>Expanding the biotechnology potential of lactobacilli through comparative genomics of 213 strains and associated genera.</title>
        <authorList>
            <person name="Sun Z."/>
            <person name="Harris H.M."/>
            <person name="McCann A."/>
            <person name="Guo C."/>
            <person name="Argimon S."/>
            <person name="Zhang W."/>
            <person name="Yang X."/>
            <person name="Jeffery I.B."/>
            <person name="Cooney J.C."/>
            <person name="Kagawa T.F."/>
            <person name="Liu W."/>
            <person name="Song Y."/>
            <person name="Salvetti E."/>
            <person name="Wrobel A."/>
            <person name="Rasinkangas P."/>
            <person name="Parkhill J."/>
            <person name="Rea M.C."/>
            <person name="O'Sullivan O."/>
            <person name="Ritari J."/>
            <person name="Douillard F.P."/>
            <person name="Paul Ross R."/>
            <person name="Yang R."/>
            <person name="Briner A.E."/>
            <person name="Felis G.E."/>
            <person name="de Vos W.M."/>
            <person name="Barrangou R."/>
            <person name="Klaenhammer T.R."/>
            <person name="Caufield P.W."/>
            <person name="Cui Y."/>
            <person name="Zhang H."/>
            <person name="O'Toole P.W."/>
        </authorList>
    </citation>
    <scope>NUCLEOTIDE SEQUENCE [LARGE SCALE GENOMIC DNA]</scope>
    <source>
        <strain evidence="4 5">DSM 19907</strain>
    </source>
</reference>
<comment type="caution">
    <text evidence="4">The sequence shown here is derived from an EMBL/GenBank/DDBJ whole genome shotgun (WGS) entry which is preliminary data.</text>
</comment>